<dbReference type="AlphaFoldDB" id="A0A2A2PER3"/>
<keyword evidence="3" id="KW-1185">Reference proteome</keyword>
<gene>
    <name evidence="2" type="ORF">CKQ80_01870</name>
</gene>
<organism evidence="2 3">
    <name type="scientific">Pseudomonas moraviensis</name>
    <dbReference type="NCBI Taxonomy" id="321662"/>
    <lineage>
        <taxon>Bacteria</taxon>
        <taxon>Pseudomonadati</taxon>
        <taxon>Pseudomonadota</taxon>
        <taxon>Gammaproteobacteria</taxon>
        <taxon>Pseudomonadales</taxon>
        <taxon>Pseudomonadaceae</taxon>
        <taxon>Pseudomonas</taxon>
    </lineage>
</organism>
<evidence type="ECO:0000313" key="3">
    <source>
        <dbReference type="Proteomes" id="UP000217830"/>
    </source>
</evidence>
<evidence type="ECO:0000256" key="1">
    <source>
        <dbReference type="SAM" id="MobiDB-lite"/>
    </source>
</evidence>
<evidence type="ECO:0000313" key="2">
    <source>
        <dbReference type="EMBL" id="PAW54078.1"/>
    </source>
</evidence>
<dbReference type="Pfam" id="PF05488">
    <property type="entry name" value="PAAR_motif"/>
    <property type="match status" value="1"/>
</dbReference>
<proteinExistence type="predicted"/>
<dbReference type="EMBL" id="NRST01000001">
    <property type="protein sequence ID" value="PAW54078.1"/>
    <property type="molecule type" value="Genomic_DNA"/>
</dbReference>
<dbReference type="Proteomes" id="UP000217830">
    <property type="component" value="Unassembled WGS sequence"/>
</dbReference>
<feature type="region of interest" description="Disordered" evidence="1">
    <location>
        <begin position="1"/>
        <end position="22"/>
    </location>
</feature>
<accession>A0A2A2PER3</accession>
<dbReference type="InterPro" id="IPR008727">
    <property type="entry name" value="PAAR_motif"/>
</dbReference>
<protein>
    <submittedName>
        <fullName evidence="2">PAAR domain-containing protein</fullName>
    </submittedName>
</protein>
<comment type="caution">
    <text evidence="2">The sequence shown here is derived from an EMBL/GenBank/DDBJ whole genome shotgun (WGS) entry which is preliminary data.</text>
</comment>
<dbReference type="RefSeq" id="WP_080963269.1">
    <property type="nucleotide sequence ID" value="NZ_NRSS01000004.1"/>
</dbReference>
<reference evidence="2 3" key="1">
    <citation type="submission" date="2017-08" db="EMBL/GenBank/DDBJ databases">
        <title>Draft Genome Sequence of Pseudomonas moraviensis TYU6, isolated from Taxus cuspidata by using PacBio Single-Molecule Real-Time Technology.</title>
        <authorList>
            <person name="Baek K.-H."/>
            <person name="Mishra A.K."/>
        </authorList>
    </citation>
    <scope>NUCLEOTIDE SEQUENCE [LARGE SCALE GENOMIC DNA]</scope>
    <source>
        <strain evidence="2 3">TYU6</strain>
    </source>
</reference>
<dbReference type="CDD" id="cd14744">
    <property type="entry name" value="PAAR_CT_2"/>
    <property type="match status" value="1"/>
</dbReference>
<dbReference type="Gene3D" id="2.60.200.60">
    <property type="match status" value="1"/>
</dbReference>
<sequence length="168" mass="17390">MAGKPVARLGDPGSHGGNITTGSSPIFVNSMPVALVGDTYSCPVHGSNPITSGAPHVFGLGKDVAHVGSQTACGATITAGSPDTFVGESGGGAPTSFFSQFLKEKTFVEFQLLNDRDEPVANEAYELTLPDGTLMTGVLDENGFVHVANIPRGSCSIKFPKLEDTEHL</sequence>
<name>A0A2A2PER3_9PSED</name>